<dbReference type="GO" id="GO:0009251">
    <property type="term" value="P:glucan catabolic process"/>
    <property type="evidence" value="ECO:0007669"/>
    <property type="project" value="TreeGrafter"/>
</dbReference>
<keyword evidence="4" id="KW-0430">Lectin</keyword>
<proteinExistence type="predicted"/>
<dbReference type="PROSITE" id="PS51762">
    <property type="entry name" value="GH16_2"/>
    <property type="match status" value="1"/>
</dbReference>
<sequence>MPRHRKGYFTESSDGSTDSSDDDGDERRDSPHSRFAKDTDSSSSGSSDSRRGKRRKGFGGSGDDSESSSDGSSSGSEEEQDRHRHHRKKKKKNQQDMYLELGIGGLLLLVVVGGAVAYMMRSSSSSSTASTSSAVGSQAVVTKDTTVQVSGGTSKATGSASKASTTASGSKTATATAVTSTSSNTGPYTLILDCSGDTFFDDTCWTFFTDDDPTHGAVNYISKDEATTAGLISTSSTSAVMRVDNTTTLAAGAKRNSVRLGSTTAVKLGSVIIADIIYMPYGCGTWPAWWMTGPNWPAGGEFDILEGVSLQTANQITVHTSSSDCKQDTTADVTGTLVTANSDCNANNNGNTGCSYAETAENSYGKSFNDAGGGVFATVFSTDAVSQWFWSRPNIPDDITSGSPDSSNWGKPSATWPSSTCASSFWGDQTLVFDMTLCGDWAGADAVWANGCSDVASTCLDYVMQASSWTTSYFEVGYVRVYTI</sequence>
<evidence type="ECO:0000313" key="5">
    <source>
        <dbReference type="Proteomes" id="UP000193467"/>
    </source>
</evidence>
<feature type="region of interest" description="Disordered" evidence="1">
    <location>
        <begin position="1"/>
        <end position="94"/>
    </location>
</feature>
<comment type="caution">
    <text evidence="4">The sequence shown here is derived from an EMBL/GenBank/DDBJ whole genome shotgun (WGS) entry which is preliminary data.</text>
</comment>
<dbReference type="Proteomes" id="UP000193467">
    <property type="component" value="Unassembled WGS sequence"/>
</dbReference>
<reference evidence="4 5" key="1">
    <citation type="submission" date="2016-07" db="EMBL/GenBank/DDBJ databases">
        <title>Pervasive Adenine N6-methylation of Active Genes in Fungi.</title>
        <authorList>
            <consortium name="DOE Joint Genome Institute"/>
            <person name="Mondo S.J."/>
            <person name="Dannebaum R.O."/>
            <person name="Kuo R.C."/>
            <person name="Labutti K."/>
            <person name="Haridas S."/>
            <person name="Kuo A."/>
            <person name="Salamov A."/>
            <person name="Ahrendt S.R."/>
            <person name="Lipzen A."/>
            <person name="Sullivan W."/>
            <person name="Andreopoulos W.B."/>
            <person name="Clum A."/>
            <person name="Lindquist E."/>
            <person name="Daum C."/>
            <person name="Ramamoorthy G.K."/>
            <person name="Gryganskyi A."/>
            <person name="Culley D."/>
            <person name="Magnuson J.K."/>
            <person name="James T.Y."/>
            <person name="O'Malley M.A."/>
            <person name="Stajich J.E."/>
            <person name="Spatafora J.W."/>
            <person name="Visel A."/>
            <person name="Grigoriev I.V."/>
        </authorList>
    </citation>
    <scope>NUCLEOTIDE SEQUENCE [LARGE SCALE GENOMIC DNA]</scope>
    <source>
        <strain evidence="4 5">62-1032</strain>
    </source>
</reference>
<dbReference type="SUPFAM" id="SSF49899">
    <property type="entry name" value="Concanavalin A-like lectins/glucanases"/>
    <property type="match status" value="1"/>
</dbReference>
<evidence type="ECO:0000259" key="3">
    <source>
        <dbReference type="PROSITE" id="PS51762"/>
    </source>
</evidence>
<dbReference type="InterPro" id="IPR013320">
    <property type="entry name" value="ConA-like_dom_sf"/>
</dbReference>
<dbReference type="Pfam" id="PF26113">
    <property type="entry name" value="GH16_XgeA"/>
    <property type="match status" value="1"/>
</dbReference>
<dbReference type="CDD" id="cd02181">
    <property type="entry name" value="GH16_fungal_Lam16A_glucanase"/>
    <property type="match status" value="1"/>
</dbReference>
<organism evidence="4 5">
    <name type="scientific">Leucosporidium creatinivorum</name>
    <dbReference type="NCBI Taxonomy" id="106004"/>
    <lineage>
        <taxon>Eukaryota</taxon>
        <taxon>Fungi</taxon>
        <taxon>Dikarya</taxon>
        <taxon>Basidiomycota</taxon>
        <taxon>Pucciniomycotina</taxon>
        <taxon>Microbotryomycetes</taxon>
        <taxon>Leucosporidiales</taxon>
        <taxon>Leucosporidium</taxon>
    </lineage>
</organism>
<feature type="compositionally biased region" description="Low complexity" evidence="1">
    <location>
        <begin position="150"/>
        <end position="181"/>
    </location>
</feature>
<protein>
    <submittedName>
        <fullName evidence="4">Concanavalin A-like lectin/glucanase domain-containing protein</fullName>
    </submittedName>
</protein>
<dbReference type="PANTHER" id="PTHR10963:SF24">
    <property type="entry name" value="GLYCOSIDASE C21B10.07-RELATED"/>
    <property type="match status" value="1"/>
</dbReference>
<keyword evidence="2" id="KW-0472">Membrane</keyword>
<dbReference type="InterPro" id="IPR050546">
    <property type="entry name" value="Glycosyl_Hydrlase_16"/>
</dbReference>
<dbReference type="InParanoid" id="A0A1Y2G3U0"/>
<feature type="region of interest" description="Disordered" evidence="1">
    <location>
        <begin position="146"/>
        <end position="181"/>
    </location>
</feature>
<accession>A0A1Y2G3U0</accession>
<dbReference type="EMBL" id="MCGR01000001">
    <property type="protein sequence ID" value="ORY92616.1"/>
    <property type="molecule type" value="Genomic_DNA"/>
</dbReference>
<evidence type="ECO:0000256" key="1">
    <source>
        <dbReference type="SAM" id="MobiDB-lite"/>
    </source>
</evidence>
<gene>
    <name evidence="4" type="ORF">BCR35DRAFT_298084</name>
</gene>
<feature type="compositionally biased region" description="Basic and acidic residues" evidence="1">
    <location>
        <begin position="25"/>
        <end position="40"/>
    </location>
</feature>
<dbReference type="Gene3D" id="2.60.120.200">
    <property type="match status" value="1"/>
</dbReference>
<keyword evidence="2" id="KW-0812">Transmembrane</keyword>
<keyword evidence="5" id="KW-1185">Reference proteome</keyword>
<dbReference type="OrthoDB" id="192832at2759"/>
<dbReference type="GO" id="GO:0030246">
    <property type="term" value="F:carbohydrate binding"/>
    <property type="evidence" value="ECO:0007669"/>
    <property type="project" value="UniProtKB-KW"/>
</dbReference>
<name>A0A1Y2G3U0_9BASI</name>
<evidence type="ECO:0000313" key="4">
    <source>
        <dbReference type="EMBL" id="ORY92616.1"/>
    </source>
</evidence>
<dbReference type="GO" id="GO:0004553">
    <property type="term" value="F:hydrolase activity, hydrolyzing O-glycosyl compounds"/>
    <property type="evidence" value="ECO:0007669"/>
    <property type="project" value="InterPro"/>
</dbReference>
<evidence type="ECO:0000256" key="2">
    <source>
        <dbReference type="SAM" id="Phobius"/>
    </source>
</evidence>
<feature type="transmembrane region" description="Helical" evidence="2">
    <location>
        <begin position="97"/>
        <end position="120"/>
    </location>
</feature>
<feature type="domain" description="GH16" evidence="3">
    <location>
        <begin position="181"/>
        <end position="484"/>
    </location>
</feature>
<feature type="compositionally biased region" description="Basic residues" evidence="1">
    <location>
        <begin position="83"/>
        <end position="92"/>
    </location>
</feature>
<dbReference type="PANTHER" id="PTHR10963">
    <property type="entry name" value="GLYCOSYL HYDROLASE-RELATED"/>
    <property type="match status" value="1"/>
</dbReference>
<dbReference type="AlphaFoldDB" id="A0A1Y2G3U0"/>
<dbReference type="STRING" id="106004.A0A1Y2G3U0"/>
<keyword evidence="2" id="KW-1133">Transmembrane helix</keyword>
<dbReference type="InterPro" id="IPR000757">
    <property type="entry name" value="Beta-glucanase-like"/>
</dbReference>